<comment type="caution">
    <text evidence="2">The sequence shown here is derived from an EMBL/GenBank/DDBJ whole genome shotgun (WGS) entry which is preliminary data.</text>
</comment>
<feature type="region of interest" description="Disordered" evidence="1">
    <location>
        <begin position="53"/>
        <end position="75"/>
    </location>
</feature>
<evidence type="ECO:0000313" key="3">
    <source>
        <dbReference type="Proteomes" id="UP000286415"/>
    </source>
</evidence>
<dbReference type="EMBL" id="NIRI02000056">
    <property type="protein sequence ID" value="KAG5445083.1"/>
    <property type="molecule type" value="Genomic_DNA"/>
</dbReference>
<evidence type="ECO:0000313" key="2">
    <source>
        <dbReference type="EMBL" id="KAG5445083.1"/>
    </source>
</evidence>
<feature type="compositionally biased region" description="Basic residues" evidence="1">
    <location>
        <begin position="53"/>
        <end position="65"/>
    </location>
</feature>
<proteinExistence type="predicted"/>
<name>A0A3R7F8E2_CLOSI</name>
<accession>A0A3R7F8E2</accession>
<dbReference type="AlphaFoldDB" id="A0A3R7F8E2"/>
<reference evidence="2 3" key="2">
    <citation type="journal article" date="2021" name="Genomics">
        <title>High-quality reference genome for Clonorchis sinensis.</title>
        <authorList>
            <person name="Young N.D."/>
            <person name="Stroehlein A.J."/>
            <person name="Kinkar L."/>
            <person name="Wang T."/>
            <person name="Sohn W.M."/>
            <person name="Chang B.C.H."/>
            <person name="Kaur P."/>
            <person name="Weisz D."/>
            <person name="Dudchenko O."/>
            <person name="Aiden E.L."/>
            <person name="Korhonen P.K."/>
            <person name="Gasser R.B."/>
        </authorList>
    </citation>
    <scope>NUCLEOTIDE SEQUENCE [LARGE SCALE GENOMIC DNA]</scope>
    <source>
        <strain evidence="2">Cs-k2</strain>
    </source>
</reference>
<organism evidence="2 3">
    <name type="scientific">Clonorchis sinensis</name>
    <name type="common">Chinese liver fluke</name>
    <dbReference type="NCBI Taxonomy" id="79923"/>
    <lineage>
        <taxon>Eukaryota</taxon>
        <taxon>Metazoa</taxon>
        <taxon>Spiralia</taxon>
        <taxon>Lophotrochozoa</taxon>
        <taxon>Platyhelminthes</taxon>
        <taxon>Trematoda</taxon>
        <taxon>Digenea</taxon>
        <taxon>Opisthorchiida</taxon>
        <taxon>Opisthorchiata</taxon>
        <taxon>Opisthorchiidae</taxon>
        <taxon>Clonorchis</taxon>
    </lineage>
</organism>
<gene>
    <name evidence="2" type="ORF">CSKR_110216</name>
</gene>
<reference evidence="2 3" key="1">
    <citation type="journal article" date="2018" name="Biotechnol. Adv.">
        <title>Improved genomic resources and new bioinformatic workflow for the carcinogenic parasite Clonorchis sinensis: Biotechnological implications.</title>
        <authorList>
            <person name="Wang D."/>
            <person name="Korhonen P.K."/>
            <person name="Gasser R.B."/>
            <person name="Young N.D."/>
        </authorList>
    </citation>
    <scope>NUCLEOTIDE SEQUENCE [LARGE SCALE GENOMIC DNA]</scope>
    <source>
        <strain evidence="2">Cs-k2</strain>
    </source>
</reference>
<keyword evidence="3" id="KW-1185">Reference proteome</keyword>
<protein>
    <submittedName>
        <fullName evidence="2">Uncharacterized protein</fullName>
    </submittedName>
</protein>
<dbReference type="Proteomes" id="UP000286415">
    <property type="component" value="Unassembled WGS sequence"/>
</dbReference>
<evidence type="ECO:0000256" key="1">
    <source>
        <dbReference type="SAM" id="MobiDB-lite"/>
    </source>
</evidence>
<sequence>MMGTFFNGSAYCTSENSLYGCLVADSPAPTYTSYGSEITVVEDLTNSQFRYPQKPRLKATQPKKRVPPEAGKSGDSLLYIRTRPQELSYGVLVRDRKTAFSLGHSVFAAAGLLAAKNRPAVAPFR</sequence>
<dbReference type="InParanoid" id="A0A3R7F8E2"/>